<dbReference type="RefSeq" id="WP_136642858.1">
    <property type="nucleotide sequence ID" value="NZ_QYRT01000030.1"/>
</dbReference>
<evidence type="ECO:0000313" key="1">
    <source>
        <dbReference type="EMBL" id="TIH33825.1"/>
    </source>
</evidence>
<reference evidence="1 2" key="1">
    <citation type="journal article" date="2019" name="Microorganisms">
        <title>Systematic Affiliation and Genome Analysis of Subtercola vilae DB165(T) with Particular Emphasis on Cold Adaptation of an Isolate from a High-Altitude Cold Volcano Lake.</title>
        <authorList>
            <person name="Villalobos A.S."/>
            <person name="Wiese J."/>
            <person name="Imhoff J.F."/>
            <person name="Dorador C."/>
            <person name="Keller A."/>
            <person name="Hentschel U."/>
        </authorList>
    </citation>
    <scope>NUCLEOTIDE SEQUENCE [LARGE SCALE GENOMIC DNA]</scope>
    <source>
        <strain evidence="1 2">DB165</strain>
    </source>
</reference>
<dbReference type="AlphaFoldDB" id="A0A4T2BQE5"/>
<accession>A0A4T2BQE5</accession>
<dbReference type="EMBL" id="QYRT01000030">
    <property type="protein sequence ID" value="TIH33825.1"/>
    <property type="molecule type" value="Genomic_DNA"/>
</dbReference>
<keyword evidence="2" id="KW-1185">Reference proteome</keyword>
<proteinExistence type="predicted"/>
<evidence type="ECO:0000313" key="2">
    <source>
        <dbReference type="Proteomes" id="UP000306192"/>
    </source>
</evidence>
<dbReference type="Proteomes" id="UP000306192">
    <property type="component" value="Unassembled WGS sequence"/>
</dbReference>
<name>A0A4T2BQE5_9MICO</name>
<protein>
    <submittedName>
        <fullName evidence="1">Uncharacterized protein</fullName>
    </submittedName>
</protein>
<organism evidence="1 2">
    <name type="scientific">Subtercola vilae</name>
    <dbReference type="NCBI Taxonomy" id="2056433"/>
    <lineage>
        <taxon>Bacteria</taxon>
        <taxon>Bacillati</taxon>
        <taxon>Actinomycetota</taxon>
        <taxon>Actinomycetes</taxon>
        <taxon>Micrococcales</taxon>
        <taxon>Microbacteriaceae</taxon>
        <taxon>Subtercola</taxon>
    </lineage>
</organism>
<dbReference type="OrthoDB" id="9913572at2"/>
<comment type="caution">
    <text evidence="1">The sequence shown here is derived from an EMBL/GenBank/DDBJ whole genome shotgun (WGS) entry which is preliminary data.</text>
</comment>
<gene>
    <name evidence="1" type="ORF">D4765_13690</name>
</gene>
<sequence length="171" mass="18934">MKWLETVTRMYREATAEAGPEGAERQDTFMVVSARIATEISAGRLTYELDTFIRSELMRVDESDGKKADAILRVAATGQGVFEITDELLDVVVTLGAGRRKAWRDVTASDLRDMDTVRYRNLRNAQLAYDVWRESYDAALPVLVRFGTFGAAAEGGGFPPKAAEHEQARAA</sequence>